<keyword evidence="1" id="KW-0812">Transmembrane</keyword>
<proteinExistence type="predicted"/>
<gene>
    <name evidence="2" type="ORF">MSIBF_A1540020</name>
</gene>
<keyword evidence="1" id="KW-1133">Transmembrane helix</keyword>
<protein>
    <submittedName>
        <fullName evidence="2">Uncharacterized protein</fullName>
    </submittedName>
</protein>
<dbReference type="AlphaFoldDB" id="A0A098E6N5"/>
<name>A0A098E6N5_9ZZZZ</name>
<keyword evidence="1" id="KW-0472">Membrane</keyword>
<sequence length="562" mass="66419">MVYIKMQQNKNNVLPFFIFLFFLIFLGFLIYNFIEENKKANITNIEEKNYSVLRNFSEINIGNENITKNETENKISNIGKNVSSNLTKKHNYDSIYCFSVLSPKKKSWEDIWLYDEYIPPVYYYGNNSYFSWVDFHFSYFPLEHYLFDGYYTFDRGCGCSAMIPIEIKNEENLKIYGINIINMPEGHCKCDLAVGLDGMMGFKNTKSNSGNLYFIDVGYWMGSQPPQPTMWEKHSSVPDINKNKISDFSFEWEFDEKEKKKILKYFELWGLEGKEKIFKSKDNKSLIIGDRFIVDLDKNFATLKVSLPHEYLIGNYINNTEETLKFLESVDGGKYNGYLSNPQTEWLNDSMLFVKTDMLIFIIEVEKHKITLKKFKNVYRFSVKKEDNKTKIYAEMNIGTYINEYSEKIEDICFYSEENKGKIEFGTEELCWELNENISDMEQVSFEAGENAKFVPFDIIKKDDEVKVFALLIFCEPSLLYENNCNNMTKNYTLSTSFPFKNNYKKINLTILKILPEETYYYYHGNRFYPETENLKDTVGVEIREIRRIEKIERIINRVVAN</sequence>
<accession>A0A098E6N5</accession>
<reference evidence="2" key="1">
    <citation type="submission" date="2014-09" db="EMBL/GenBank/DDBJ databases">
        <authorList>
            <person name="Probst J Alexander"/>
        </authorList>
    </citation>
    <scope>NUCLEOTIDE SEQUENCE</scope>
</reference>
<dbReference type="EMBL" id="CCXY01000062">
    <property type="protein sequence ID" value="CEG11622.1"/>
    <property type="molecule type" value="Genomic_DNA"/>
</dbReference>
<evidence type="ECO:0000313" key="2">
    <source>
        <dbReference type="EMBL" id="CEG11622.1"/>
    </source>
</evidence>
<feature type="transmembrane region" description="Helical" evidence="1">
    <location>
        <begin position="12"/>
        <end position="34"/>
    </location>
</feature>
<organism evidence="2">
    <name type="scientific">groundwater metagenome</name>
    <dbReference type="NCBI Taxonomy" id="717931"/>
    <lineage>
        <taxon>unclassified sequences</taxon>
        <taxon>metagenomes</taxon>
        <taxon>ecological metagenomes</taxon>
    </lineage>
</organism>
<evidence type="ECO:0000256" key="1">
    <source>
        <dbReference type="SAM" id="Phobius"/>
    </source>
</evidence>